<protein>
    <submittedName>
        <fullName evidence="4">Cytochrome c oxidase subunit 1</fullName>
    </submittedName>
</protein>
<accession>A0A158PRC9</accession>
<reference evidence="4" key="1">
    <citation type="submission" date="2016-04" db="UniProtKB">
        <authorList>
            <consortium name="WormBaseParasite"/>
        </authorList>
    </citation>
    <scope>IDENTIFICATION</scope>
</reference>
<dbReference type="Proteomes" id="UP000278627">
    <property type="component" value="Unassembled WGS sequence"/>
</dbReference>
<keyword evidence="1" id="KW-0472">Membrane</keyword>
<keyword evidence="3" id="KW-1185">Reference proteome</keyword>
<evidence type="ECO:0000313" key="2">
    <source>
        <dbReference type="EMBL" id="VDN91120.1"/>
    </source>
</evidence>
<feature type="transmembrane region" description="Helical" evidence="1">
    <location>
        <begin position="34"/>
        <end position="54"/>
    </location>
</feature>
<evidence type="ECO:0000256" key="1">
    <source>
        <dbReference type="SAM" id="Phobius"/>
    </source>
</evidence>
<gene>
    <name evidence="2" type="ORF">BPAG_LOCUS9934</name>
</gene>
<dbReference type="AlphaFoldDB" id="A0A158PRC9"/>
<dbReference type="EMBL" id="UZAD01013170">
    <property type="protein sequence ID" value="VDN91120.1"/>
    <property type="molecule type" value="Genomic_DNA"/>
</dbReference>
<organism evidence="4">
    <name type="scientific">Brugia pahangi</name>
    <name type="common">Filarial nematode worm</name>
    <dbReference type="NCBI Taxonomy" id="6280"/>
    <lineage>
        <taxon>Eukaryota</taxon>
        <taxon>Metazoa</taxon>
        <taxon>Ecdysozoa</taxon>
        <taxon>Nematoda</taxon>
        <taxon>Chromadorea</taxon>
        <taxon>Rhabditida</taxon>
        <taxon>Spirurina</taxon>
        <taxon>Spiruromorpha</taxon>
        <taxon>Filarioidea</taxon>
        <taxon>Onchocercidae</taxon>
        <taxon>Brugia</taxon>
    </lineage>
</organism>
<keyword evidence="1" id="KW-0812">Transmembrane</keyword>
<reference evidence="2 3" key="2">
    <citation type="submission" date="2018-11" db="EMBL/GenBank/DDBJ databases">
        <authorList>
            <consortium name="Pathogen Informatics"/>
        </authorList>
    </citation>
    <scope>NUCLEOTIDE SEQUENCE [LARGE SCALE GENOMIC DNA]</scope>
</reference>
<name>A0A158PRC9_BRUPA</name>
<sequence length="111" mass="12029">MLSSHTPSSEISRFAISVQLNPPGALSLSAQMSATYGITCVFVGLALFTATNALRGALFRTGKSFWSSGKYDPYTNLFELGKSLKAIDLMDNGNRNAISTNRDAKKTIYLQ</sequence>
<evidence type="ECO:0000313" key="3">
    <source>
        <dbReference type="Proteomes" id="UP000278627"/>
    </source>
</evidence>
<dbReference type="WBParaSite" id="BPAG_0000997201-mRNA-1">
    <property type="protein sequence ID" value="BPAG_0000997201-mRNA-1"/>
    <property type="gene ID" value="BPAG_0000997201"/>
</dbReference>
<keyword evidence="1" id="KW-1133">Transmembrane helix</keyword>
<proteinExistence type="predicted"/>
<evidence type="ECO:0000313" key="4">
    <source>
        <dbReference type="WBParaSite" id="BPAG_0000997201-mRNA-1"/>
    </source>
</evidence>